<dbReference type="PANTHER" id="PTHR44051">
    <property type="entry name" value="GLUTATHIONE S-TRANSFERASE-RELATED"/>
    <property type="match status" value="1"/>
</dbReference>
<evidence type="ECO:0000256" key="2">
    <source>
        <dbReference type="ARBA" id="ARBA00022679"/>
    </source>
</evidence>
<feature type="domain" description="GST N-terminal" evidence="4">
    <location>
        <begin position="1"/>
        <end position="81"/>
    </location>
</feature>
<accession>A0A193G1H8</accession>
<dbReference type="InterPro" id="IPR004046">
    <property type="entry name" value="GST_C"/>
</dbReference>
<comment type="similarity">
    <text evidence="1 3">Belongs to the GST superfamily.</text>
</comment>
<name>A0A193G1H8_9BORD</name>
<dbReference type="FunFam" id="3.40.30.10:FF:000039">
    <property type="entry name" value="Glutathione S-transferase domain"/>
    <property type="match status" value="1"/>
</dbReference>
<dbReference type="AlphaFoldDB" id="A0A193G1H8"/>
<dbReference type="SUPFAM" id="SSF47616">
    <property type="entry name" value="GST C-terminal domain-like"/>
    <property type="match status" value="1"/>
</dbReference>
<dbReference type="Pfam" id="PF02798">
    <property type="entry name" value="GST_N"/>
    <property type="match status" value="1"/>
</dbReference>
<dbReference type="InterPro" id="IPR010987">
    <property type="entry name" value="Glutathione-S-Trfase_C-like"/>
</dbReference>
<dbReference type="CDD" id="cd03047">
    <property type="entry name" value="GST_N_2"/>
    <property type="match status" value="1"/>
</dbReference>
<reference evidence="6 7" key="1">
    <citation type="submission" date="2016-06" db="EMBL/GenBank/DDBJ databases">
        <title>Complete genome sequences of Bordetella bronchialis and Bordetella flabilis.</title>
        <authorList>
            <person name="LiPuma J.J."/>
            <person name="Spilker T."/>
        </authorList>
    </citation>
    <scope>NUCLEOTIDE SEQUENCE [LARGE SCALE GENOMIC DNA]</scope>
    <source>
        <strain evidence="6 7">AU17976</strain>
    </source>
</reference>
<evidence type="ECO:0000313" key="7">
    <source>
        <dbReference type="Proteomes" id="UP000092213"/>
    </source>
</evidence>
<evidence type="ECO:0000256" key="3">
    <source>
        <dbReference type="RuleBase" id="RU003494"/>
    </source>
</evidence>
<dbReference type="Gene3D" id="3.40.30.10">
    <property type="entry name" value="Glutaredoxin"/>
    <property type="match status" value="1"/>
</dbReference>
<dbReference type="SFLD" id="SFLDG00358">
    <property type="entry name" value="Main_(cytGST)"/>
    <property type="match status" value="1"/>
</dbReference>
<proteinExistence type="inferred from homology"/>
<dbReference type="PANTHER" id="PTHR44051:SF19">
    <property type="entry name" value="DISULFIDE-BOND OXIDOREDUCTASE YFCG"/>
    <property type="match status" value="1"/>
</dbReference>
<dbReference type="SFLD" id="SFLDS00019">
    <property type="entry name" value="Glutathione_Transferase_(cytos"/>
    <property type="match status" value="1"/>
</dbReference>
<dbReference type="InterPro" id="IPR004045">
    <property type="entry name" value="Glutathione_S-Trfase_N"/>
</dbReference>
<organism evidence="6 7">
    <name type="scientific">Bordetella bronchialis</name>
    <dbReference type="NCBI Taxonomy" id="463025"/>
    <lineage>
        <taxon>Bacteria</taxon>
        <taxon>Pseudomonadati</taxon>
        <taxon>Pseudomonadota</taxon>
        <taxon>Betaproteobacteria</taxon>
        <taxon>Burkholderiales</taxon>
        <taxon>Alcaligenaceae</taxon>
        <taxon>Bordetella</taxon>
    </lineage>
</organism>
<evidence type="ECO:0000259" key="4">
    <source>
        <dbReference type="PROSITE" id="PS50404"/>
    </source>
</evidence>
<sequence length="208" mass="23862">MIKIWGRVNSVNVQKVLWCCDELSLPYERVDAGLHFGRNNEPGYLAMNPNGKVPTLEDGDFILWESNAIVRYLVMQYGPASGLYPEAPRLRASIDRWMDWVLSTLQPVERSVFWGMVRTPPEQRDMAAIQKSADEAGRLWLMVDAHLRGREFLEGDRFTLADIVLGTYCRRFLGLDGIQRPDTPNLQAWYDGLRQRPAFQRHVAPALT</sequence>
<dbReference type="Gene3D" id="1.20.1050.10">
    <property type="match status" value="1"/>
</dbReference>
<protein>
    <submittedName>
        <fullName evidence="6">Glutathione S-transferase</fullName>
    </submittedName>
</protein>
<dbReference type="SFLD" id="SFLDG01150">
    <property type="entry name" value="Main.1:_Beta-like"/>
    <property type="match status" value="1"/>
</dbReference>
<evidence type="ECO:0000259" key="5">
    <source>
        <dbReference type="PROSITE" id="PS50405"/>
    </source>
</evidence>
<evidence type="ECO:0000256" key="1">
    <source>
        <dbReference type="ARBA" id="ARBA00007409"/>
    </source>
</evidence>
<dbReference type="Proteomes" id="UP000092213">
    <property type="component" value="Chromosome"/>
</dbReference>
<dbReference type="Pfam" id="PF00043">
    <property type="entry name" value="GST_C"/>
    <property type="match status" value="1"/>
</dbReference>
<dbReference type="InterPro" id="IPR040079">
    <property type="entry name" value="Glutathione_S-Trfase"/>
</dbReference>
<dbReference type="InterPro" id="IPR036249">
    <property type="entry name" value="Thioredoxin-like_sf"/>
</dbReference>
<dbReference type="STRING" id="463025.BAU08_18590"/>
<dbReference type="SUPFAM" id="SSF52833">
    <property type="entry name" value="Thioredoxin-like"/>
    <property type="match status" value="1"/>
</dbReference>
<evidence type="ECO:0000313" key="6">
    <source>
        <dbReference type="EMBL" id="ANN73089.1"/>
    </source>
</evidence>
<dbReference type="GO" id="GO:0016740">
    <property type="term" value="F:transferase activity"/>
    <property type="evidence" value="ECO:0007669"/>
    <property type="project" value="UniProtKB-KW"/>
</dbReference>
<dbReference type="RefSeq" id="WP_066670892.1">
    <property type="nucleotide sequence ID" value="NZ_CP016171.1"/>
</dbReference>
<dbReference type="CDD" id="cd03180">
    <property type="entry name" value="GST_C_2"/>
    <property type="match status" value="1"/>
</dbReference>
<dbReference type="PROSITE" id="PS50405">
    <property type="entry name" value="GST_CTER"/>
    <property type="match status" value="1"/>
</dbReference>
<keyword evidence="2 6" id="KW-0808">Transferase</keyword>
<dbReference type="EMBL" id="CP016171">
    <property type="protein sequence ID" value="ANN73089.1"/>
    <property type="molecule type" value="Genomic_DNA"/>
</dbReference>
<dbReference type="InterPro" id="IPR036282">
    <property type="entry name" value="Glutathione-S-Trfase_C_sf"/>
</dbReference>
<gene>
    <name evidence="6" type="ORF">BAU08_18590</name>
</gene>
<feature type="domain" description="GST C-terminal" evidence="5">
    <location>
        <begin position="87"/>
        <end position="208"/>
    </location>
</feature>
<dbReference type="PROSITE" id="PS50404">
    <property type="entry name" value="GST_NTER"/>
    <property type="match status" value="1"/>
</dbReference>